<name>I1YKK1_METFJ</name>
<dbReference type="InterPro" id="IPR045615">
    <property type="entry name" value="DUF6447"/>
</dbReference>
<dbReference type="eggNOG" id="ENOG5033A08">
    <property type="taxonomic scope" value="Bacteria"/>
</dbReference>
<sequence length="70" mass="7858">MSEQSKTITIDGVSYELDNLSEDARVQIHNVQLADNEIQRLNVQLGMARTARSTYVATLKSQLPEDVSKH</sequence>
<dbReference type="Pfam" id="PF20045">
    <property type="entry name" value="DUF6447"/>
    <property type="match status" value="1"/>
</dbReference>
<dbReference type="PATRIC" id="fig|754477.3.peg.2277"/>
<evidence type="ECO:0000313" key="1">
    <source>
        <dbReference type="EMBL" id="AFJ03444.1"/>
    </source>
</evidence>
<protein>
    <submittedName>
        <fullName evidence="1">Uncharacterized protein</fullName>
    </submittedName>
</protein>
<dbReference type="Proteomes" id="UP000009145">
    <property type="component" value="Chromosome"/>
</dbReference>
<dbReference type="STRING" id="754477.Q7C_2310"/>
<dbReference type="HOGENOM" id="CLU_193779_0_0_6"/>
<evidence type="ECO:0000313" key="2">
    <source>
        <dbReference type="Proteomes" id="UP000009145"/>
    </source>
</evidence>
<proteinExistence type="predicted"/>
<dbReference type="EMBL" id="CP003380">
    <property type="protein sequence ID" value="AFJ03444.1"/>
    <property type="molecule type" value="Genomic_DNA"/>
</dbReference>
<accession>I1YKK1</accession>
<reference evidence="1 2" key="1">
    <citation type="journal article" date="2012" name="J. Bacteriol.">
        <title>Complete genome sequences of Methylophaga sp. strain JAM1 and Methylophaga sp. strain JAM7.</title>
        <authorList>
            <person name="Villeneuve C."/>
            <person name="Martineau C."/>
            <person name="Mauffrey F."/>
            <person name="Villemur R."/>
        </authorList>
    </citation>
    <scope>NUCLEOTIDE SEQUENCE [LARGE SCALE GENOMIC DNA]</scope>
    <source>
        <strain evidence="1 2">JAM7</strain>
    </source>
</reference>
<dbReference type="RefSeq" id="WP_014704863.1">
    <property type="nucleotide sequence ID" value="NC_017856.1"/>
</dbReference>
<dbReference type="AlphaFoldDB" id="I1YKK1"/>
<gene>
    <name evidence="1" type="ordered locus">Q7C_2310</name>
</gene>
<dbReference type="KEGG" id="mec:Q7C_2310"/>
<dbReference type="OrthoDB" id="5739715at2"/>
<organism evidence="1 2">
    <name type="scientific">Methylophaga frappieri (strain ATCC BAA-2434 / DSM 25690 / JAM7)</name>
    <dbReference type="NCBI Taxonomy" id="754477"/>
    <lineage>
        <taxon>Bacteria</taxon>
        <taxon>Pseudomonadati</taxon>
        <taxon>Pseudomonadota</taxon>
        <taxon>Gammaproteobacteria</taxon>
        <taxon>Thiotrichales</taxon>
        <taxon>Piscirickettsiaceae</taxon>
        <taxon>Methylophaga</taxon>
    </lineage>
</organism>
<keyword evidence="2" id="KW-1185">Reference proteome</keyword>